<evidence type="ECO:0000313" key="1">
    <source>
        <dbReference type="EMBL" id="OAQ35318.1"/>
    </source>
</evidence>
<keyword evidence="2" id="KW-1185">Reference proteome</keyword>
<dbReference type="Proteomes" id="UP000078512">
    <property type="component" value="Unassembled WGS sequence"/>
</dbReference>
<protein>
    <submittedName>
        <fullName evidence="1">Uncharacterized protein</fullName>
    </submittedName>
</protein>
<evidence type="ECO:0000313" key="2">
    <source>
        <dbReference type="Proteomes" id="UP000078512"/>
    </source>
</evidence>
<dbReference type="AlphaFoldDB" id="A0A197KDR3"/>
<proteinExistence type="predicted"/>
<accession>A0A197KDR3</accession>
<reference evidence="1 2" key="1">
    <citation type="submission" date="2016-05" db="EMBL/GenBank/DDBJ databases">
        <title>Genome sequencing reveals origins of a unique bacterial endosymbiosis in the earliest lineages of terrestrial Fungi.</title>
        <authorList>
            <consortium name="DOE Joint Genome Institute"/>
            <person name="Uehling J."/>
            <person name="Gryganskyi A."/>
            <person name="Hameed K."/>
            <person name="Tschaplinski T."/>
            <person name="Misztal P."/>
            <person name="Wu S."/>
            <person name="Desiro A."/>
            <person name="Vande Pol N."/>
            <person name="Du Z.-Y."/>
            <person name="Zienkiewicz A."/>
            <person name="Zienkiewicz K."/>
            <person name="Morin E."/>
            <person name="Tisserant E."/>
            <person name="Splivallo R."/>
            <person name="Hainaut M."/>
            <person name="Henrissat B."/>
            <person name="Ohm R."/>
            <person name="Kuo A."/>
            <person name="Yan J."/>
            <person name="Lipzen A."/>
            <person name="Nolan M."/>
            <person name="Labutti K."/>
            <person name="Barry K."/>
            <person name="Goldstein A."/>
            <person name="Labbe J."/>
            <person name="Schadt C."/>
            <person name="Tuskan G."/>
            <person name="Grigoriev I."/>
            <person name="Martin F."/>
            <person name="Vilgalys R."/>
            <person name="Bonito G."/>
        </authorList>
    </citation>
    <scope>NUCLEOTIDE SEQUENCE [LARGE SCALE GENOMIC DNA]</scope>
    <source>
        <strain evidence="1 2">AG-77</strain>
    </source>
</reference>
<organism evidence="1 2">
    <name type="scientific">Linnemannia elongata AG-77</name>
    <dbReference type="NCBI Taxonomy" id="1314771"/>
    <lineage>
        <taxon>Eukaryota</taxon>
        <taxon>Fungi</taxon>
        <taxon>Fungi incertae sedis</taxon>
        <taxon>Mucoromycota</taxon>
        <taxon>Mortierellomycotina</taxon>
        <taxon>Mortierellomycetes</taxon>
        <taxon>Mortierellales</taxon>
        <taxon>Mortierellaceae</taxon>
        <taxon>Linnemannia</taxon>
    </lineage>
</organism>
<gene>
    <name evidence="1" type="ORF">K457DRAFT_570331</name>
</gene>
<sequence>MQPDWLLTAIPCLLACLFMSFFVCCMRCKCAVLLLFNVWLCALNHRKKQTKCILSTQPNPTQPNPIQSNPIQCNPIHPCIHVRRTSVSHSLCLCH</sequence>
<dbReference type="EMBL" id="KV442014">
    <property type="protein sequence ID" value="OAQ35318.1"/>
    <property type="molecule type" value="Genomic_DNA"/>
</dbReference>
<name>A0A197KDR3_9FUNG</name>